<comment type="caution">
    <text evidence="2">The sequence shown here is derived from an EMBL/GenBank/DDBJ whole genome shotgun (WGS) entry which is preliminary data.</text>
</comment>
<evidence type="ECO:0000313" key="2">
    <source>
        <dbReference type="EMBL" id="OMH40288.1"/>
    </source>
</evidence>
<dbReference type="Proteomes" id="UP000187408">
    <property type="component" value="Unassembled WGS sequence"/>
</dbReference>
<dbReference type="RefSeq" id="WP_076713185.1">
    <property type="nucleotide sequence ID" value="NZ_MOEN01000021.1"/>
</dbReference>
<feature type="transmembrane region" description="Helical" evidence="1">
    <location>
        <begin position="6"/>
        <end position="25"/>
    </location>
</feature>
<evidence type="ECO:0000313" key="3">
    <source>
        <dbReference type="Proteomes" id="UP000187408"/>
    </source>
</evidence>
<dbReference type="OrthoDB" id="15571at2"/>
<protein>
    <submittedName>
        <fullName evidence="2">Uncharacterized protein</fullName>
    </submittedName>
</protein>
<evidence type="ECO:0000256" key="1">
    <source>
        <dbReference type="SAM" id="Phobius"/>
    </source>
</evidence>
<organism evidence="2 3">
    <name type="scientific">Desulfurobacterium indicum</name>
    <dbReference type="NCBI Taxonomy" id="1914305"/>
    <lineage>
        <taxon>Bacteria</taxon>
        <taxon>Pseudomonadati</taxon>
        <taxon>Aquificota</taxon>
        <taxon>Aquificia</taxon>
        <taxon>Desulfurobacteriales</taxon>
        <taxon>Desulfurobacteriaceae</taxon>
        <taxon>Desulfurobacterium</taxon>
    </lineage>
</organism>
<sequence>MFQILLIMLLLLIIMLFLFSLKIYFMLDGFSRKLMEIDARLLKIEKEYFELKAKVDHMDTSFKTTMQKLNSLFRSDR</sequence>
<dbReference type="EMBL" id="MOEN01000021">
    <property type="protein sequence ID" value="OMH40288.1"/>
    <property type="molecule type" value="Genomic_DNA"/>
</dbReference>
<reference evidence="2 3" key="1">
    <citation type="submission" date="2016-10" db="EMBL/GenBank/DDBJ databases">
        <title>Genome sequence of a sulfur-reducing bacterium Desulfurobacterium indicum K6013.</title>
        <authorList>
            <person name="Cao J."/>
            <person name="Shao Z."/>
            <person name="Alain K."/>
            <person name="Jebbar M."/>
        </authorList>
    </citation>
    <scope>NUCLEOTIDE SEQUENCE [LARGE SCALE GENOMIC DNA]</scope>
    <source>
        <strain evidence="2 3">K6013</strain>
    </source>
</reference>
<keyword evidence="1" id="KW-1133">Transmembrane helix</keyword>
<dbReference type="STRING" id="1914305.BLW93_05915"/>
<keyword evidence="1" id="KW-0812">Transmembrane</keyword>
<proteinExistence type="predicted"/>
<keyword evidence="1" id="KW-0472">Membrane</keyword>
<name>A0A1R1MKE6_9BACT</name>
<dbReference type="AlphaFoldDB" id="A0A1R1MKE6"/>
<accession>A0A1R1MKE6</accession>
<keyword evidence="3" id="KW-1185">Reference proteome</keyword>
<gene>
    <name evidence="2" type="ORF">BLW93_05915</name>
</gene>